<dbReference type="InterPro" id="IPR006860">
    <property type="entry name" value="FecR"/>
</dbReference>
<gene>
    <name evidence="4" type="ORF">HMPREF1535_02508</name>
</gene>
<accession>A0A0F5JGF1</accession>
<dbReference type="Proteomes" id="UP000033047">
    <property type="component" value="Unassembled WGS sequence"/>
</dbReference>
<feature type="domain" description="Protein FecR C-terminal" evidence="3">
    <location>
        <begin position="269"/>
        <end position="331"/>
    </location>
</feature>
<keyword evidence="1" id="KW-0812">Transmembrane</keyword>
<dbReference type="InterPro" id="IPR012373">
    <property type="entry name" value="Ferrdict_sens_TM"/>
</dbReference>
<dbReference type="PANTHER" id="PTHR30273">
    <property type="entry name" value="PERIPLASMIC SIGNAL SENSOR AND SIGMA FACTOR ACTIVATOR FECR-RELATED"/>
    <property type="match status" value="1"/>
</dbReference>
<protein>
    <recommendedName>
        <fullName evidence="6">FecR protein domain-containing protein</fullName>
    </recommendedName>
</protein>
<proteinExistence type="predicted"/>
<evidence type="ECO:0000313" key="5">
    <source>
        <dbReference type="Proteomes" id="UP000033047"/>
    </source>
</evidence>
<dbReference type="EMBL" id="AQHV01000011">
    <property type="protein sequence ID" value="KKB56532.1"/>
    <property type="molecule type" value="Genomic_DNA"/>
</dbReference>
<dbReference type="Gene3D" id="2.60.120.1440">
    <property type="match status" value="1"/>
</dbReference>
<evidence type="ECO:0000313" key="4">
    <source>
        <dbReference type="EMBL" id="KKB56532.1"/>
    </source>
</evidence>
<feature type="domain" description="FecR protein" evidence="2">
    <location>
        <begin position="125"/>
        <end position="221"/>
    </location>
</feature>
<dbReference type="HOGENOM" id="CLU_050192_2_3_10"/>
<evidence type="ECO:0000259" key="3">
    <source>
        <dbReference type="Pfam" id="PF16344"/>
    </source>
</evidence>
<keyword evidence="1" id="KW-0472">Membrane</keyword>
<sequence>MEKENRHIISDEPDEAVLLRYISETASEEEKIWVDGWLRNDEAGENILLQLATIDHALRTKKRIASRNSLEAFCKVERRIKRLQRKNWINRTYLAAACFLGVLILSTAMSYWMKKEIGDEAQIVTVQTNAGMRTHFNLPDGTVAYLNSGSVLSYPLHYDKEERRVTLTGEAYFKVAHNPEQPFIVSVANDRMRVKVLGTEFNLQSYEDETIVQTTLVSGAVHIEAVKNGDIVSTIKLKPSERAVYDISSGSVSIATVNTDYDTAWKEGRLMFKDMPIPQVLKKLSYFYNVRFDVKDAVINTYRFTGTFENKQLSQILDYLKISSQIDYTIKRMTSDDSSGIQNETVTLKKMR</sequence>
<dbReference type="PANTHER" id="PTHR30273:SF2">
    <property type="entry name" value="PROTEIN FECR"/>
    <property type="match status" value="1"/>
</dbReference>
<keyword evidence="1" id="KW-1133">Transmembrane helix</keyword>
<evidence type="ECO:0000256" key="1">
    <source>
        <dbReference type="SAM" id="Phobius"/>
    </source>
</evidence>
<dbReference type="GO" id="GO:0016989">
    <property type="term" value="F:sigma factor antagonist activity"/>
    <property type="evidence" value="ECO:0007669"/>
    <property type="project" value="TreeGrafter"/>
</dbReference>
<evidence type="ECO:0000259" key="2">
    <source>
        <dbReference type="Pfam" id="PF04773"/>
    </source>
</evidence>
<dbReference type="Gene3D" id="3.55.50.30">
    <property type="match status" value="1"/>
</dbReference>
<organism evidence="4 5">
    <name type="scientific">Parabacteroides goldsteinii DSM 19448 = WAL 12034</name>
    <dbReference type="NCBI Taxonomy" id="927665"/>
    <lineage>
        <taxon>Bacteria</taxon>
        <taxon>Pseudomonadati</taxon>
        <taxon>Bacteroidota</taxon>
        <taxon>Bacteroidia</taxon>
        <taxon>Bacteroidales</taxon>
        <taxon>Tannerellaceae</taxon>
        <taxon>Parabacteroides</taxon>
    </lineage>
</organism>
<comment type="caution">
    <text evidence="4">The sequence shown here is derived from an EMBL/GenBank/DDBJ whole genome shotgun (WGS) entry which is preliminary data.</text>
</comment>
<dbReference type="AlphaFoldDB" id="A0A0F5JGF1"/>
<dbReference type="InterPro" id="IPR032508">
    <property type="entry name" value="FecR_C"/>
</dbReference>
<dbReference type="Pfam" id="PF16344">
    <property type="entry name" value="FecR_C"/>
    <property type="match status" value="1"/>
</dbReference>
<dbReference type="PIRSF" id="PIRSF018266">
    <property type="entry name" value="FecR"/>
    <property type="match status" value="1"/>
</dbReference>
<dbReference type="Pfam" id="PF04773">
    <property type="entry name" value="FecR"/>
    <property type="match status" value="1"/>
</dbReference>
<dbReference type="RefSeq" id="WP_046146267.1">
    <property type="nucleotide sequence ID" value="NZ_KQ033912.1"/>
</dbReference>
<dbReference type="PATRIC" id="fig|927665.4.peg.2580"/>
<reference evidence="4 5" key="1">
    <citation type="submission" date="2013-04" db="EMBL/GenBank/DDBJ databases">
        <title>The Genome Sequence of Parabacteroides goldsteinii DSM 19448.</title>
        <authorList>
            <consortium name="The Broad Institute Genomics Platform"/>
            <person name="Earl A."/>
            <person name="Ward D."/>
            <person name="Feldgarden M."/>
            <person name="Gevers D."/>
            <person name="Martens E."/>
            <person name="Sakamoto M."/>
            <person name="Benno Y."/>
            <person name="Song Y."/>
            <person name="Liu C."/>
            <person name="Lee J."/>
            <person name="Bolanos M."/>
            <person name="Vaisanen M.L."/>
            <person name="Finegold S.M."/>
            <person name="Walker B."/>
            <person name="Young S."/>
            <person name="Zeng Q."/>
            <person name="Gargeya S."/>
            <person name="Fitzgerald M."/>
            <person name="Haas B."/>
            <person name="Abouelleil A."/>
            <person name="Allen A.W."/>
            <person name="Alvarado L."/>
            <person name="Arachchi H.M."/>
            <person name="Berlin A.M."/>
            <person name="Chapman S.B."/>
            <person name="Gainer-Dewar J."/>
            <person name="Goldberg J."/>
            <person name="Griggs A."/>
            <person name="Gujja S."/>
            <person name="Hansen M."/>
            <person name="Howarth C."/>
            <person name="Imamovic A."/>
            <person name="Ireland A."/>
            <person name="Larimer J."/>
            <person name="McCowan C."/>
            <person name="Murphy C."/>
            <person name="Pearson M."/>
            <person name="Poon T.W."/>
            <person name="Priest M."/>
            <person name="Roberts A."/>
            <person name="Saif S."/>
            <person name="Shea T."/>
            <person name="Sisk P."/>
            <person name="Sykes S."/>
            <person name="Wortman J."/>
            <person name="Nusbaum C."/>
            <person name="Birren B."/>
        </authorList>
    </citation>
    <scope>NUCLEOTIDE SEQUENCE [LARGE SCALE GENOMIC DNA]</scope>
    <source>
        <strain evidence="4 5">DSM 19448</strain>
    </source>
</reference>
<evidence type="ECO:0008006" key="6">
    <source>
        <dbReference type="Google" id="ProtNLM"/>
    </source>
</evidence>
<name>A0A0F5JGF1_9BACT</name>
<dbReference type="STRING" id="927665.HMPREF1535_02508"/>
<feature type="transmembrane region" description="Helical" evidence="1">
    <location>
        <begin position="88"/>
        <end position="113"/>
    </location>
</feature>